<keyword evidence="1" id="KW-0472">Membrane</keyword>
<dbReference type="PANTHER" id="PTHR43646">
    <property type="entry name" value="GLYCOSYLTRANSFERASE"/>
    <property type="match status" value="1"/>
</dbReference>
<dbReference type="GO" id="GO:0016740">
    <property type="term" value="F:transferase activity"/>
    <property type="evidence" value="ECO:0007669"/>
    <property type="project" value="UniProtKB-KW"/>
</dbReference>
<keyword evidence="3" id="KW-0808">Transferase</keyword>
<evidence type="ECO:0000313" key="3">
    <source>
        <dbReference type="EMBL" id="MBB5898131.1"/>
    </source>
</evidence>
<evidence type="ECO:0000313" key="4">
    <source>
        <dbReference type="Proteomes" id="UP000585638"/>
    </source>
</evidence>
<dbReference type="SUPFAM" id="SSF53448">
    <property type="entry name" value="Nucleotide-diphospho-sugar transferases"/>
    <property type="match status" value="1"/>
</dbReference>
<feature type="transmembrane region" description="Helical" evidence="1">
    <location>
        <begin position="265"/>
        <end position="289"/>
    </location>
</feature>
<organism evidence="3 4">
    <name type="scientific">Kutzneria kofuensis</name>
    <dbReference type="NCBI Taxonomy" id="103725"/>
    <lineage>
        <taxon>Bacteria</taxon>
        <taxon>Bacillati</taxon>
        <taxon>Actinomycetota</taxon>
        <taxon>Actinomycetes</taxon>
        <taxon>Pseudonocardiales</taxon>
        <taxon>Pseudonocardiaceae</taxon>
        <taxon>Kutzneria</taxon>
    </lineage>
</organism>
<dbReference type="PANTHER" id="PTHR43646:SF6">
    <property type="entry name" value="PRE-MYCOFACTOCIN GLYCOSYLTRANSFERASE"/>
    <property type="match status" value="1"/>
</dbReference>
<protein>
    <submittedName>
        <fullName evidence="3">Glycosyltransferase involved in cell wall biosynthesis</fullName>
    </submittedName>
</protein>
<feature type="domain" description="Glycosyltransferase 2-like" evidence="2">
    <location>
        <begin position="14"/>
        <end position="130"/>
    </location>
</feature>
<keyword evidence="1" id="KW-1133">Transmembrane helix</keyword>
<dbReference type="Gene3D" id="3.90.550.10">
    <property type="entry name" value="Spore Coat Polysaccharide Biosynthesis Protein SpsA, Chain A"/>
    <property type="match status" value="1"/>
</dbReference>
<accession>A0A7W9NN19</accession>
<keyword evidence="1" id="KW-0812">Transmembrane</keyword>
<dbReference type="AlphaFoldDB" id="A0A7W9NN19"/>
<reference evidence="3 4" key="1">
    <citation type="submission" date="2020-08" db="EMBL/GenBank/DDBJ databases">
        <title>Sequencing the genomes of 1000 actinobacteria strains.</title>
        <authorList>
            <person name="Klenk H.-P."/>
        </authorList>
    </citation>
    <scope>NUCLEOTIDE SEQUENCE [LARGE SCALE GENOMIC DNA]</scope>
    <source>
        <strain evidence="3 4">DSM 43851</strain>
    </source>
</reference>
<dbReference type="Proteomes" id="UP000585638">
    <property type="component" value="Unassembled WGS sequence"/>
</dbReference>
<sequence length="302" mass="32572">MAEASTGAGIADVSVFIPAHNAARTVGRCVETTRRCVGADVRIVVIDDRSTDGTGDIARRAGAEVVNTPPGTGGLGTARNLALRSCRTRYLAFLNSDCYPHPDWLRVLHAELTAAGAVIAGGRQDELRDGTIAERWKAVHLRQDLGDRDIDDPDFLSGGNLVIDLTRLHGTDFDPAHTIAYEDVAFCRKLRAAGERLVYRAAAAVDHDHHETLRTLPRKVWSYGAFSTSVGPYHGVGGALRAFVRMHRRPHDQIRTAIRADLKAARLGFLAVDLGLLAASLTMFVAAGVRTSPPAPSTRGQR</sequence>
<name>A0A7W9NN19_9PSEU</name>
<gene>
    <name evidence="3" type="ORF">BJ998_009390</name>
</gene>
<comment type="caution">
    <text evidence="3">The sequence shown here is derived from an EMBL/GenBank/DDBJ whole genome shotgun (WGS) entry which is preliminary data.</text>
</comment>
<dbReference type="InterPro" id="IPR029044">
    <property type="entry name" value="Nucleotide-diphossugar_trans"/>
</dbReference>
<dbReference type="EMBL" id="JACHIR010000005">
    <property type="protein sequence ID" value="MBB5898131.1"/>
    <property type="molecule type" value="Genomic_DNA"/>
</dbReference>
<evidence type="ECO:0000259" key="2">
    <source>
        <dbReference type="Pfam" id="PF00535"/>
    </source>
</evidence>
<dbReference type="Pfam" id="PF00535">
    <property type="entry name" value="Glycos_transf_2"/>
    <property type="match status" value="1"/>
</dbReference>
<feature type="transmembrane region" description="Helical" evidence="1">
    <location>
        <begin position="220"/>
        <end position="244"/>
    </location>
</feature>
<dbReference type="InterPro" id="IPR001173">
    <property type="entry name" value="Glyco_trans_2-like"/>
</dbReference>
<dbReference type="CDD" id="cd00761">
    <property type="entry name" value="Glyco_tranf_GTA_type"/>
    <property type="match status" value="1"/>
</dbReference>
<dbReference type="RefSeq" id="WP_184870591.1">
    <property type="nucleotide sequence ID" value="NZ_JACHIR010000005.1"/>
</dbReference>
<evidence type="ECO:0000256" key="1">
    <source>
        <dbReference type="SAM" id="Phobius"/>
    </source>
</evidence>
<proteinExistence type="predicted"/>
<keyword evidence="4" id="KW-1185">Reference proteome</keyword>